<reference evidence="3 4" key="1">
    <citation type="submission" date="2016-03" db="EMBL/GenBank/DDBJ databases">
        <title>Fine-scale spatial genetic structure of a fungal parasite of coffee scale insects.</title>
        <authorList>
            <person name="Jackson D."/>
            <person name="Zemenick K.A."/>
            <person name="Malloure B."/>
            <person name="Quandt C.A."/>
            <person name="James T.Y."/>
        </authorList>
    </citation>
    <scope>NUCLEOTIDE SEQUENCE [LARGE SCALE GENOMIC DNA]</scope>
    <source>
        <strain evidence="3 4">UM487</strain>
    </source>
</reference>
<dbReference type="OrthoDB" id="5417811at2759"/>
<feature type="non-terminal residue" evidence="3">
    <location>
        <position position="364"/>
    </location>
</feature>
<feature type="region of interest" description="Disordered" evidence="1">
    <location>
        <begin position="316"/>
        <end position="342"/>
    </location>
</feature>
<gene>
    <name evidence="3" type="ORF">LLEC1_00934</name>
</gene>
<accession>A0A179IIM5</accession>
<feature type="region of interest" description="Disordered" evidence="1">
    <location>
        <begin position="129"/>
        <end position="149"/>
    </location>
</feature>
<protein>
    <submittedName>
        <fullName evidence="3">Uncharacterized protein</fullName>
    </submittedName>
</protein>
<sequence length="364" mass="40391">MAEFSAGMERVRRDLIQRAHTQRSDAMERGSVSHELAQTSNTVNAVQEGDRRTLGLAGFLSRPLRLVRQPVVVAGDSRRGLESPKSAQRNIPGNGLYEGLGSGATLAERAGLEITLPSPAVVVEANSQRQDDQTQLRLHDSHRSRPRRGFEEVRGHRKKLLFCVPWVNSGRVRVALMHCLTSVLFVLLLLAVYLGLSLTQHIQANELTILLLLIIVISTLYFCYHIVRLCLAVMHGDKPTAGSRGRPAMSSAEMLKTGYAMPRRPIRVILAQDEEAAGREEVANALTPPAYGFWRESVRLDPDRLYWQRNEAARRQESVPNMEPGHEHVARGGRRPPSYASDDGVSYVVDAIPTTAIASRQQMA</sequence>
<keyword evidence="2" id="KW-0812">Transmembrane</keyword>
<proteinExistence type="predicted"/>
<evidence type="ECO:0000313" key="3">
    <source>
        <dbReference type="EMBL" id="OAR02458.1"/>
    </source>
</evidence>
<dbReference type="Proteomes" id="UP000243081">
    <property type="component" value="Unassembled WGS sequence"/>
</dbReference>
<comment type="caution">
    <text evidence="3">The sequence shown here is derived from an EMBL/GenBank/DDBJ whole genome shotgun (WGS) entry which is preliminary data.</text>
</comment>
<evidence type="ECO:0000256" key="2">
    <source>
        <dbReference type="SAM" id="Phobius"/>
    </source>
</evidence>
<keyword evidence="4" id="KW-1185">Reference proteome</keyword>
<dbReference type="EMBL" id="LUKN01000674">
    <property type="protein sequence ID" value="OAR02458.1"/>
    <property type="molecule type" value="Genomic_DNA"/>
</dbReference>
<feature type="transmembrane region" description="Helical" evidence="2">
    <location>
        <begin position="208"/>
        <end position="227"/>
    </location>
</feature>
<evidence type="ECO:0000256" key="1">
    <source>
        <dbReference type="SAM" id="MobiDB-lite"/>
    </source>
</evidence>
<feature type="region of interest" description="Disordered" evidence="1">
    <location>
        <begin position="20"/>
        <end position="42"/>
    </location>
</feature>
<organism evidence="3 4">
    <name type="scientific">Cordyceps confragosa</name>
    <name type="common">Lecanicillium lecanii</name>
    <dbReference type="NCBI Taxonomy" id="2714763"/>
    <lineage>
        <taxon>Eukaryota</taxon>
        <taxon>Fungi</taxon>
        <taxon>Dikarya</taxon>
        <taxon>Ascomycota</taxon>
        <taxon>Pezizomycotina</taxon>
        <taxon>Sordariomycetes</taxon>
        <taxon>Hypocreomycetidae</taxon>
        <taxon>Hypocreales</taxon>
        <taxon>Cordycipitaceae</taxon>
        <taxon>Akanthomyces</taxon>
    </lineage>
</organism>
<keyword evidence="2" id="KW-1133">Transmembrane helix</keyword>
<feature type="compositionally biased region" description="Basic and acidic residues" evidence="1">
    <location>
        <begin position="20"/>
        <end position="32"/>
    </location>
</feature>
<dbReference type="AlphaFoldDB" id="A0A179IIM5"/>
<keyword evidence="2" id="KW-0472">Membrane</keyword>
<name>A0A179IIM5_CORDF</name>
<feature type="transmembrane region" description="Helical" evidence="2">
    <location>
        <begin position="175"/>
        <end position="196"/>
    </location>
</feature>
<evidence type="ECO:0000313" key="4">
    <source>
        <dbReference type="Proteomes" id="UP000243081"/>
    </source>
</evidence>